<feature type="chain" id="PRO_5038886567" description="Lipoprotein" evidence="1">
    <location>
        <begin position="22"/>
        <end position="194"/>
    </location>
</feature>
<feature type="signal peptide" evidence="1">
    <location>
        <begin position="1"/>
        <end position="21"/>
    </location>
</feature>
<evidence type="ECO:0008006" key="4">
    <source>
        <dbReference type="Google" id="ProtNLM"/>
    </source>
</evidence>
<evidence type="ECO:0000256" key="1">
    <source>
        <dbReference type="SAM" id="SignalP"/>
    </source>
</evidence>
<dbReference type="EMBL" id="JADOUA010000001">
    <property type="protein sequence ID" value="MBG6087237.1"/>
    <property type="molecule type" value="Genomic_DNA"/>
</dbReference>
<accession>A0A931DFA1</accession>
<sequence length="194" mass="19703">MAKAPRSLAAVLAVLAAGVLAAGCGGGGSPEKAKETKAAGPPPVPSGFIQARAGRVAFAHPAGWKPVEQTPQGWSYAVEEDGEDGGTRAGVITKVPQVPMARLVADTVTIGVEVNAVGVRRGAGRKVSVPGAGDAVRVDYTYSLEEGAAADRRATDVSVVYGTESAVVVRIAGEQARLAPDQVEQIVRSIAIVP</sequence>
<name>A0A931DFA1_9ACTN</name>
<protein>
    <recommendedName>
        <fullName evidence="4">Lipoprotein</fullName>
    </recommendedName>
</protein>
<keyword evidence="1" id="KW-0732">Signal</keyword>
<comment type="caution">
    <text evidence="2">The sequence shown here is derived from an EMBL/GenBank/DDBJ whole genome shotgun (WGS) entry which is preliminary data.</text>
</comment>
<organism evidence="2 3">
    <name type="scientific">Actinomadura viridis</name>
    <dbReference type="NCBI Taxonomy" id="58110"/>
    <lineage>
        <taxon>Bacteria</taxon>
        <taxon>Bacillati</taxon>
        <taxon>Actinomycetota</taxon>
        <taxon>Actinomycetes</taxon>
        <taxon>Streptosporangiales</taxon>
        <taxon>Thermomonosporaceae</taxon>
        <taxon>Actinomadura</taxon>
    </lineage>
</organism>
<evidence type="ECO:0000313" key="2">
    <source>
        <dbReference type="EMBL" id="MBG6087237.1"/>
    </source>
</evidence>
<dbReference type="RefSeq" id="WP_197010130.1">
    <property type="nucleotide sequence ID" value="NZ_BAABES010000006.1"/>
</dbReference>
<dbReference type="AlphaFoldDB" id="A0A931DFA1"/>
<gene>
    <name evidence="2" type="ORF">IW256_001350</name>
</gene>
<dbReference type="PROSITE" id="PS51257">
    <property type="entry name" value="PROKAR_LIPOPROTEIN"/>
    <property type="match status" value="1"/>
</dbReference>
<reference evidence="2" key="1">
    <citation type="submission" date="2020-11" db="EMBL/GenBank/DDBJ databases">
        <title>Sequencing the genomes of 1000 actinobacteria strains.</title>
        <authorList>
            <person name="Klenk H.-P."/>
        </authorList>
    </citation>
    <scope>NUCLEOTIDE SEQUENCE</scope>
    <source>
        <strain evidence="2">DSM 43175</strain>
    </source>
</reference>
<proteinExistence type="predicted"/>
<keyword evidence="3" id="KW-1185">Reference proteome</keyword>
<dbReference type="Proteomes" id="UP000614047">
    <property type="component" value="Unassembled WGS sequence"/>
</dbReference>
<evidence type="ECO:0000313" key="3">
    <source>
        <dbReference type="Proteomes" id="UP000614047"/>
    </source>
</evidence>